<accession>A0A8X6YKB4</accession>
<comment type="subcellular location">
    <subcellularLocation>
        <location evidence="2">Cytoplasm</location>
        <location evidence="2">Cytoskeleton</location>
        <location evidence="2">Flagellum axoneme</location>
    </subcellularLocation>
</comment>
<dbReference type="Pfam" id="PF14580">
    <property type="entry name" value="LRR_9"/>
    <property type="match status" value="1"/>
</dbReference>
<keyword evidence="8" id="KW-0969">Cilium</keyword>
<keyword evidence="9" id="KW-0206">Cytoskeleton</keyword>
<evidence type="ECO:0000256" key="11">
    <source>
        <dbReference type="ARBA" id="ARBA00024433"/>
    </source>
</evidence>
<dbReference type="PANTHER" id="PTHR45973">
    <property type="entry name" value="PROTEIN PHOSPHATASE 1 REGULATORY SUBUNIT SDS22-RELATED"/>
    <property type="match status" value="1"/>
</dbReference>
<dbReference type="InterPro" id="IPR001611">
    <property type="entry name" value="Leu-rich_rpt"/>
</dbReference>
<evidence type="ECO:0000256" key="13">
    <source>
        <dbReference type="ARBA" id="ARBA00040950"/>
    </source>
</evidence>
<gene>
    <name evidence="14" type="primary">DRC3</name>
    <name evidence="14" type="ORF">TNIN_180771</name>
</gene>
<keyword evidence="10" id="KW-0966">Cell projection</keyword>
<dbReference type="PROSITE" id="PS51450">
    <property type="entry name" value="LRR"/>
    <property type="match status" value="3"/>
</dbReference>
<evidence type="ECO:0000313" key="15">
    <source>
        <dbReference type="Proteomes" id="UP000886998"/>
    </source>
</evidence>
<dbReference type="GO" id="GO:0005929">
    <property type="term" value="C:cilium"/>
    <property type="evidence" value="ECO:0007669"/>
    <property type="project" value="TreeGrafter"/>
</dbReference>
<dbReference type="OrthoDB" id="27917at2759"/>
<comment type="function">
    <text evidence="1">Cilium-specific protein required for cilia structures.</text>
</comment>
<dbReference type="PANTHER" id="PTHR45973:SF12">
    <property type="entry name" value="DYNEIN REGULATORY COMPLEX SUBUNIT 3"/>
    <property type="match status" value="1"/>
</dbReference>
<dbReference type="SMART" id="SM00365">
    <property type="entry name" value="LRR_SD22"/>
    <property type="match status" value="4"/>
</dbReference>
<keyword evidence="4" id="KW-0433">Leucine-rich repeat</keyword>
<protein>
    <recommendedName>
        <fullName evidence="11">Dynein axonemal assembly factor 1 homolog</fullName>
    </recommendedName>
    <alternativeName>
        <fullName evidence="13">Dynein regulatory complex subunit 3</fullName>
    </alternativeName>
</protein>
<dbReference type="Proteomes" id="UP000886998">
    <property type="component" value="Unassembled WGS sequence"/>
</dbReference>
<keyword evidence="15" id="KW-1185">Reference proteome</keyword>
<name>A0A8X6YKB4_9ARAC</name>
<evidence type="ECO:0000256" key="6">
    <source>
        <dbReference type="ARBA" id="ARBA00022846"/>
    </source>
</evidence>
<evidence type="ECO:0000256" key="12">
    <source>
        <dbReference type="ARBA" id="ARBA00038378"/>
    </source>
</evidence>
<dbReference type="Gene3D" id="3.80.10.10">
    <property type="entry name" value="Ribonuclease Inhibitor"/>
    <property type="match status" value="1"/>
</dbReference>
<reference evidence="14" key="1">
    <citation type="submission" date="2020-08" db="EMBL/GenBank/DDBJ databases">
        <title>Multicomponent nature underlies the extraordinary mechanical properties of spider dragline silk.</title>
        <authorList>
            <person name="Kono N."/>
            <person name="Nakamura H."/>
            <person name="Mori M."/>
            <person name="Yoshida Y."/>
            <person name="Ohtoshi R."/>
            <person name="Malay A.D."/>
            <person name="Moran D.A.P."/>
            <person name="Tomita M."/>
            <person name="Numata K."/>
            <person name="Arakawa K."/>
        </authorList>
    </citation>
    <scope>NUCLEOTIDE SEQUENCE</scope>
</reference>
<organism evidence="14 15">
    <name type="scientific">Trichonephila inaurata madagascariensis</name>
    <dbReference type="NCBI Taxonomy" id="2747483"/>
    <lineage>
        <taxon>Eukaryota</taxon>
        <taxon>Metazoa</taxon>
        <taxon>Ecdysozoa</taxon>
        <taxon>Arthropoda</taxon>
        <taxon>Chelicerata</taxon>
        <taxon>Arachnida</taxon>
        <taxon>Araneae</taxon>
        <taxon>Araneomorphae</taxon>
        <taxon>Entelegynae</taxon>
        <taxon>Araneoidea</taxon>
        <taxon>Nephilidae</taxon>
        <taxon>Trichonephila</taxon>
        <taxon>Trichonephila inaurata</taxon>
    </lineage>
</organism>
<dbReference type="AlphaFoldDB" id="A0A8X6YKB4"/>
<keyword evidence="3" id="KW-0963">Cytoplasm</keyword>
<proteinExistence type="inferred from homology"/>
<comment type="similarity">
    <text evidence="12">Belongs to the DRC3 family.</text>
</comment>
<keyword evidence="6" id="KW-0282">Flagellum</keyword>
<evidence type="ECO:0000256" key="3">
    <source>
        <dbReference type="ARBA" id="ARBA00022490"/>
    </source>
</evidence>
<evidence type="ECO:0000256" key="2">
    <source>
        <dbReference type="ARBA" id="ARBA00004611"/>
    </source>
</evidence>
<evidence type="ECO:0000256" key="1">
    <source>
        <dbReference type="ARBA" id="ARBA00003843"/>
    </source>
</evidence>
<evidence type="ECO:0000256" key="5">
    <source>
        <dbReference type="ARBA" id="ARBA00022737"/>
    </source>
</evidence>
<evidence type="ECO:0000256" key="4">
    <source>
        <dbReference type="ARBA" id="ARBA00022614"/>
    </source>
</evidence>
<evidence type="ECO:0000256" key="10">
    <source>
        <dbReference type="ARBA" id="ARBA00023273"/>
    </source>
</evidence>
<dbReference type="InterPro" id="IPR032675">
    <property type="entry name" value="LRR_dom_sf"/>
</dbReference>
<keyword evidence="5" id="KW-0677">Repeat</keyword>
<dbReference type="InterPro" id="IPR050576">
    <property type="entry name" value="Cilia_flagella_integrity"/>
</dbReference>
<evidence type="ECO:0000313" key="14">
    <source>
        <dbReference type="EMBL" id="GFY73557.1"/>
    </source>
</evidence>
<keyword evidence="7" id="KW-0175">Coiled coil</keyword>
<comment type="caution">
    <text evidence="14">The sequence shown here is derived from an EMBL/GenBank/DDBJ whole genome shotgun (WGS) entry which is preliminary data.</text>
</comment>
<sequence length="276" mass="31785">MTKPYVEEKFVHNLAVVEGLNISELKRLVKMDGIESSLVLSLQFEHQRLLNIGNIWKFSLLTKLEIANNFIDEIEGLDSLSRLRHLDLSFNCIKVIEGLDGLKSLRYLNLSSNEISLLENMENLKKLETFLVRHNNIKSFDNVYYLAQFMNLYCLGLGENPLMQEPNVHHHIIAILPQLKFLDFLLVTEAELQEALLVHPTDKETDDSVISRNKNIKYQSTEDFSYLWDINVPDKEAFVEGLASGRGFQILLENDKNFCLLHSYPPASPVAEKYPF</sequence>
<evidence type="ECO:0000256" key="9">
    <source>
        <dbReference type="ARBA" id="ARBA00023212"/>
    </source>
</evidence>
<evidence type="ECO:0000256" key="8">
    <source>
        <dbReference type="ARBA" id="ARBA00023069"/>
    </source>
</evidence>
<evidence type="ECO:0000256" key="7">
    <source>
        <dbReference type="ARBA" id="ARBA00023054"/>
    </source>
</evidence>
<dbReference type="EMBL" id="BMAV01020181">
    <property type="protein sequence ID" value="GFY73557.1"/>
    <property type="molecule type" value="Genomic_DNA"/>
</dbReference>
<dbReference type="SUPFAM" id="SSF52075">
    <property type="entry name" value="Outer arm dynein light chain 1"/>
    <property type="match status" value="1"/>
</dbReference>